<comment type="caution">
    <text evidence="1">The sequence shown here is derived from an EMBL/GenBank/DDBJ whole genome shotgun (WGS) entry which is preliminary data.</text>
</comment>
<organism evidence="1 2">
    <name type="scientific">Mucilaginibacter lappiensis</name>
    <dbReference type="NCBI Taxonomy" id="354630"/>
    <lineage>
        <taxon>Bacteria</taxon>
        <taxon>Pseudomonadati</taxon>
        <taxon>Bacteroidota</taxon>
        <taxon>Sphingobacteriia</taxon>
        <taxon>Sphingobacteriales</taxon>
        <taxon>Sphingobacteriaceae</taxon>
        <taxon>Mucilaginibacter</taxon>
    </lineage>
</organism>
<name>A0ABR6PRL4_9SPHI</name>
<keyword evidence="2" id="KW-1185">Reference proteome</keyword>
<gene>
    <name evidence="1" type="ORF">HDF23_004581</name>
</gene>
<sequence>MNTVGITIGVYTVFMKLCHQKKIVNAGVSGMVCRPAKVFLLHKNTIAQND</sequence>
<reference evidence="1 2" key="1">
    <citation type="submission" date="2020-08" db="EMBL/GenBank/DDBJ databases">
        <title>Genomic Encyclopedia of Type Strains, Phase IV (KMG-V): Genome sequencing to study the core and pangenomes of soil and plant-associated prokaryotes.</title>
        <authorList>
            <person name="Whitman W."/>
        </authorList>
    </citation>
    <scope>NUCLEOTIDE SEQUENCE [LARGE SCALE GENOMIC DNA]</scope>
    <source>
        <strain evidence="1 2">ANJLi2</strain>
    </source>
</reference>
<evidence type="ECO:0000313" key="1">
    <source>
        <dbReference type="EMBL" id="MBB6111809.1"/>
    </source>
</evidence>
<proteinExistence type="predicted"/>
<evidence type="ECO:0000313" key="2">
    <source>
        <dbReference type="Proteomes" id="UP000541583"/>
    </source>
</evidence>
<dbReference type="EMBL" id="JACHCB010000014">
    <property type="protein sequence ID" value="MBB6111809.1"/>
    <property type="molecule type" value="Genomic_DNA"/>
</dbReference>
<protein>
    <submittedName>
        <fullName evidence="1">Uncharacterized protein</fullName>
    </submittedName>
</protein>
<accession>A0ABR6PRL4</accession>
<dbReference type="Proteomes" id="UP000541583">
    <property type="component" value="Unassembled WGS sequence"/>
</dbReference>